<keyword evidence="6 10" id="KW-0456">Lyase</keyword>
<keyword evidence="13" id="KW-0732">Signal</keyword>
<proteinExistence type="inferred from homology"/>
<comment type="caution">
    <text evidence="14">The sequence shown here is derived from an EMBL/GenBank/DDBJ whole genome shotgun (WGS) entry which is preliminary data.</text>
</comment>
<dbReference type="PANTHER" id="PTHR12128:SF21">
    <property type="entry name" value="N-ACETYLNEURAMINATE LYASE"/>
    <property type="match status" value="1"/>
</dbReference>
<dbReference type="InterPro" id="IPR002220">
    <property type="entry name" value="DapA-like"/>
</dbReference>
<organism evidence="14 15">
    <name type="scientific">Symbiodinium natans</name>
    <dbReference type="NCBI Taxonomy" id="878477"/>
    <lineage>
        <taxon>Eukaryota</taxon>
        <taxon>Sar</taxon>
        <taxon>Alveolata</taxon>
        <taxon>Dinophyceae</taxon>
        <taxon>Suessiales</taxon>
        <taxon>Symbiodiniaceae</taxon>
        <taxon>Symbiodinium</taxon>
    </lineage>
</organism>
<evidence type="ECO:0000256" key="9">
    <source>
        <dbReference type="ARBA" id="ARBA00044906"/>
    </source>
</evidence>
<protein>
    <recommendedName>
        <fullName evidence="4">N-acetylneuraminate lyase</fullName>
        <ecNumber evidence="4">4.1.3.3</ecNumber>
    </recommendedName>
</protein>
<evidence type="ECO:0000256" key="12">
    <source>
        <dbReference type="PIRSR" id="PIRSR001365-2"/>
    </source>
</evidence>
<dbReference type="SUPFAM" id="SSF51569">
    <property type="entry name" value="Aldolase"/>
    <property type="match status" value="1"/>
</dbReference>
<dbReference type="PANTHER" id="PTHR12128">
    <property type="entry name" value="DIHYDRODIPICOLINATE SYNTHASE"/>
    <property type="match status" value="1"/>
</dbReference>
<evidence type="ECO:0000256" key="7">
    <source>
        <dbReference type="ARBA" id="ARBA00023270"/>
    </source>
</evidence>
<name>A0A812VHI4_9DINO</name>
<dbReference type="PROSITE" id="PS00665">
    <property type="entry name" value="DHDPS_1"/>
    <property type="match status" value="1"/>
</dbReference>
<dbReference type="Gene3D" id="3.20.20.70">
    <property type="entry name" value="Aldolase class I"/>
    <property type="match status" value="1"/>
</dbReference>
<dbReference type="AlphaFoldDB" id="A0A812VHI4"/>
<evidence type="ECO:0000313" key="15">
    <source>
        <dbReference type="Proteomes" id="UP000604046"/>
    </source>
</evidence>
<keyword evidence="8" id="KW-0119">Carbohydrate metabolism</keyword>
<dbReference type="PRINTS" id="PR00146">
    <property type="entry name" value="DHPICSNTHASE"/>
</dbReference>
<dbReference type="OrthoDB" id="191315at2759"/>
<dbReference type="EMBL" id="CAJNDS010002855">
    <property type="protein sequence ID" value="CAE7620483.1"/>
    <property type="molecule type" value="Genomic_DNA"/>
</dbReference>
<dbReference type="GO" id="GO:0005737">
    <property type="term" value="C:cytoplasm"/>
    <property type="evidence" value="ECO:0007669"/>
    <property type="project" value="UniProtKB-SubCell"/>
</dbReference>
<dbReference type="Pfam" id="PF00701">
    <property type="entry name" value="DHDPS"/>
    <property type="match status" value="1"/>
</dbReference>
<keyword evidence="7" id="KW-0704">Schiff base</keyword>
<evidence type="ECO:0000313" key="14">
    <source>
        <dbReference type="EMBL" id="CAE7620483.1"/>
    </source>
</evidence>
<dbReference type="InterPro" id="IPR013785">
    <property type="entry name" value="Aldolase_TIM"/>
</dbReference>
<evidence type="ECO:0000256" key="5">
    <source>
        <dbReference type="ARBA" id="ARBA00022490"/>
    </source>
</evidence>
<evidence type="ECO:0000256" key="13">
    <source>
        <dbReference type="SAM" id="SignalP"/>
    </source>
</evidence>
<reference evidence="14" key="1">
    <citation type="submission" date="2021-02" db="EMBL/GenBank/DDBJ databases">
        <authorList>
            <person name="Dougan E. K."/>
            <person name="Rhodes N."/>
            <person name="Thang M."/>
            <person name="Chan C."/>
        </authorList>
    </citation>
    <scope>NUCLEOTIDE SEQUENCE</scope>
</reference>
<evidence type="ECO:0000256" key="10">
    <source>
        <dbReference type="PIRNR" id="PIRNR001365"/>
    </source>
</evidence>
<keyword evidence="5" id="KW-0963">Cytoplasm</keyword>
<evidence type="ECO:0000256" key="3">
    <source>
        <dbReference type="ARBA" id="ARBA00006324"/>
    </source>
</evidence>
<dbReference type="Proteomes" id="UP000604046">
    <property type="component" value="Unassembled WGS sequence"/>
</dbReference>
<evidence type="ECO:0000256" key="11">
    <source>
        <dbReference type="PIRSR" id="PIRSR001365-1"/>
    </source>
</evidence>
<comment type="subcellular location">
    <subcellularLocation>
        <location evidence="1">Cytoplasm</location>
    </subcellularLocation>
</comment>
<evidence type="ECO:0000256" key="8">
    <source>
        <dbReference type="ARBA" id="ARBA00023277"/>
    </source>
</evidence>
<evidence type="ECO:0000256" key="1">
    <source>
        <dbReference type="ARBA" id="ARBA00004496"/>
    </source>
</evidence>
<evidence type="ECO:0000256" key="6">
    <source>
        <dbReference type="ARBA" id="ARBA00023239"/>
    </source>
</evidence>
<feature type="active site" description="Proton donor/acceptor" evidence="11">
    <location>
        <position position="162"/>
    </location>
</feature>
<dbReference type="GO" id="GO:0008747">
    <property type="term" value="F:N-acetylneuraminate lyase activity"/>
    <property type="evidence" value="ECO:0007669"/>
    <property type="project" value="UniProtKB-EC"/>
</dbReference>
<dbReference type="PIRSF" id="PIRSF001365">
    <property type="entry name" value="DHDPS"/>
    <property type="match status" value="1"/>
</dbReference>
<dbReference type="EC" id="4.1.3.3" evidence="4"/>
<feature type="chain" id="PRO_5032558994" description="N-acetylneuraminate lyase" evidence="13">
    <location>
        <begin position="20"/>
        <end position="337"/>
    </location>
</feature>
<comment type="similarity">
    <text evidence="3">Belongs to the DapA family. NanA subfamily.</text>
</comment>
<feature type="signal peptide" evidence="13">
    <location>
        <begin position="1"/>
        <end position="19"/>
    </location>
</feature>
<feature type="active site" description="Schiff-base intermediate with substrate" evidence="11">
    <location>
        <position position="195"/>
    </location>
</feature>
<keyword evidence="15" id="KW-1185">Reference proteome</keyword>
<dbReference type="SMART" id="SM01130">
    <property type="entry name" value="DHDPS"/>
    <property type="match status" value="1"/>
</dbReference>
<feature type="binding site" evidence="12">
    <location>
        <position position="71"/>
    </location>
    <ligand>
        <name>pyruvate</name>
        <dbReference type="ChEBI" id="CHEBI:15361"/>
    </ligand>
</feature>
<feature type="binding site" evidence="12">
    <location>
        <position position="237"/>
    </location>
    <ligand>
        <name>pyruvate</name>
        <dbReference type="ChEBI" id="CHEBI:15361"/>
    </ligand>
</feature>
<accession>A0A812VHI4</accession>
<dbReference type="InterPro" id="IPR020624">
    <property type="entry name" value="Schiff_base-form_aldolases_CS"/>
</dbReference>
<evidence type="ECO:0000256" key="4">
    <source>
        <dbReference type="ARBA" id="ARBA00012911"/>
    </source>
</evidence>
<comment type="pathway">
    <text evidence="2">Amino-sugar metabolism; N-acetylneuraminate degradation.</text>
</comment>
<sequence>MAGWSRAWLFLLCLAAGEAAAPQEAHIKEMVAAVFSPLSAKGSAGDLAIVPRYADMLVSKNVTSVLVAGTTGESLSLNVQERKNLGDAWAATAKTHGMKVYIHVGAESVVDTIALAQHAALTAGVAGLVCQTPTFFKPSVETLHDYLVEVGRKVPHLPLWYYHFPDKSGVLSGQAHLLLEMIHERKEIPNFAGIKFTDVNLMDFQLCQMVGGGAYNMLYGRDEQYLAAAALGADAPISSTVQFSPWLREVFRLTKLGKLWEAQGPQQAVAKLCSTFSAFEGSANVQKAVMQMVLPVGPSRLPYRDLSEGEASTLERDLRAEKLLDPKFSATYSAIAV</sequence>
<comment type="catalytic activity">
    <reaction evidence="9">
        <text>aceneuramate = aldehydo-N-acetyl-D-mannosamine + pyruvate</text>
        <dbReference type="Rhea" id="RHEA:23296"/>
        <dbReference type="ChEBI" id="CHEBI:15361"/>
        <dbReference type="ChEBI" id="CHEBI:17122"/>
        <dbReference type="ChEBI" id="CHEBI:173083"/>
        <dbReference type="EC" id="4.1.3.3"/>
    </reaction>
</comment>
<evidence type="ECO:0000256" key="2">
    <source>
        <dbReference type="ARBA" id="ARBA00004878"/>
    </source>
</evidence>
<gene>
    <name evidence="14" type="primary">npl-a</name>
    <name evidence="14" type="ORF">SNAT2548_LOCUS35266</name>
</gene>